<evidence type="ECO:0000313" key="2">
    <source>
        <dbReference type="EMBL" id="QRG28982.1"/>
    </source>
</evidence>
<feature type="domain" description="Hepatitis TT virus Orf2/Gyrovirus Vp2 N-terminal" evidence="1">
    <location>
        <begin position="9"/>
        <end position="39"/>
    </location>
</feature>
<reference evidence="2" key="1">
    <citation type="submission" date="2020-03" db="EMBL/GenBank/DDBJ databases">
        <authorList>
            <person name="Li H."/>
            <person name="Lu H."/>
            <person name="Lv J."/>
            <person name="Zhang W."/>
        </authorList>
    </citation>
    <scope>NUCLEOTIDE SEQUENCE</scope>
    <source>
        <strain evidence="2">Anel-ch-zj</strain>
    </source>
</reference>
<dbReference type="InterPro" id="IPR004118">
    <property type="entry name" value="HEV_TT_vir_Orf2/Gyrovir_Vp2_N"/>
</dbReference>
<sequence>MEPVKYSSKQLEKQLTNAYIHIHDLACGCFDPIKHILQQLVEGKIDTTISPDTLQKIKCLLTEDGGGEEDNKLAVALTDDLGLNEGELEELFKEDTDPDAAG</sequence>
<name>A0A890CBT6_9VIRU</name>
<dbReference type="EMBL" id="MT157223">
    <property type="protein sequence ID" value="QRG28982.1"/>
    <property type="molecule type" value="Genomic_DNA"/>
</dbReference>
<evidence type="ECO:0000259" key="1">
    <source>
        <dbReference type="Pfam" id="PF02957"/>
    </source>
</evidence>
<proteinExistence type="predicted"/>
<accession>A0A890CBT6</accession>
<protein>
    <submittedName>
        <fullName evidence="2">ORF2</fullName>
    </submittedName>
</protein>
<dbReference type="Pfam" id="PF02957">
    <property type="entry name" value="TT_ORF2-like"/>
    <property type="match status" value="1"/>
</dbReference>
<organism evidence="2">
    <name type="scientific">Anelloviridae sp</name>
    <dbReference type="NCBI Taxonomy" id="2055263"/>
    <lineage>
        <taxon>Viruses</taxon>
        <taxon>Monodnaviria</taxon>
        <taxon>Shotokuvirae</taxon>
        <taxon>Commensaviricota</taxon>
        <taxon>Cardeaviricetes</taxon>
        <taxon>Sanitavirales</taxon>
        <taxon>Anelloviridae</taxon>
    </lineage>
</organism>